<dbReference type="EC" id="1.1.1.193" evidence="13"/>
<keyword evidence="19" id="KW-1185">Reference proteome</keyword>
<feature type="binding site" evidence="15">
    <location>
        <position position="229"/>
    </location>
    <ligand>
        <name>NADP(+)</name>
        <dbReference type="ChEBI" id="CHEBI:58349"/>
    </ligand>
</feature>
<keyword evidence="7 13" id="KW-0479">Metal-binding</keyword>
<evidence type="ECO:0000256" key="12">
    <source>
        <dbReference type="ARBA" id="ARBA00023268"/>
    </source>
</evidence>
<dbReference type="InterPro" id="IPR002125">
    <property type="entry name" value="CMP_dCMP_dom"/>
</dbReference>
<evidence type="ECO:0000256" key="13">
    <source>
        <dbReference type="PIRNR" id="PIRNR006769"/>
    </source>
</evidence>
<dbReference type="HOGENOM" id="CLU_036590_1_2_0"/>
<sequence length="377" mass="40382">MTRSAQYEVSMQMALNLARKGLGFTSPNPVVGSVIVDAAGAIVGMGYHAKAGMAHAEVVALKDAGEKARGATLYVTLEPCCVQGRTPPCTDAIIRAGIQKVVYAAQDPNPAVAGRSRAILEAAGIAVESGILEPEARYLNRHFNKHITRQMPYITLKSAITLDGKTAVANGQSRWITGEEARQDGHFLRGIHDAIAVGIGTIIADDPLLTCRHGGKTALPHPDVVIFDTFLRTPRNAAVLRPSEAERRVIIVTSSTMMESDTATRLLGAGIQLIGLPPASQGLPLQQAFAALYEQYGITSVLVEGGAGLTSAIIKETLEDEHVIYMAPKLFGDEGMTWSGSLKVPTPDKAYQLRLHSVERLGNDIRICAHRREHGNL</sequence>
<dbReference type="InParanoid" id="E6W2U4"/>
<dbReference type="eggNOG" id="COG1985">
    <property type="taxonomic scope" value="Bacteria"/>
</dbReference>
<comment type="similarity">
    <text evidence="5 13">In the C-terminal section; belongs to the HTP reductase family.</text>
</comment>
<evidence type="ECO:0000256" key="2">
    <source>
        <dbReference type="ARBA" id="ARBA00004882"/>
    </source>
</evidence>
<evidence type="ECO:0000256" key="9">
    <source>
        <dbReference type="ARBA" id="ARBA00022833"/>
    </source>
</evidence>
<evidence type="ECO:0000256" key="6">
    <source>
        <dbReference type="ARBA" id="ARBA00022619"/>
    </source>
</evidence>
<dbReference type="Gene3D" id="3.40.430.10">
    <property type="entry name" value="Dihydrofolate Reductase, subunit A"/>
    <property type="match status" value="1"/>
</dbReference>
<dbReference type="SUPFAM" id="SSF53927">
    <property type="entry name" value="Cytidine deaminase-like"/>
    <property type="match status" value="1"/>
</dbReference>
<dbReference type="PANTHER" id="PTHR38011">
    <property type="entry name" value="DIHYDROFOLATE REDUCTASE FAMILY PROTEIN (AFU_ORTHOLOGUE AFUA_8G06820)"/>
    <property type="match status" value="1"/>
</dbReference>
<feature type="binding site" evidence="15">
    <location>
        <position position="212"/>
    </location>
    <ligand>
        <name>substrate</name>
    </ligand>
</feature>
<keyword evidence="8 13" id="KW-0378">Hydrolase</keyword>
<comment type="pathway">
    <text evidence="3 13">Cofactor biosynthesis; riboflavin biosynthesis; 5-amino-6-(D-ribitylamino)uracil from GTP: step 3/4.</text>
</comment>
<keyword evidence="11 13" id="KW-0560">Oxidoreductase</keyword>
<comment type="catalytic activity">
    <reaction evidence="13">
        <text>2,5-diamino-6-hydroxy-4-(5-phosphoribosylamino)-pyrimidine + H2O + H(+) = 5-amino-6-(5-phospho-D-ribosylamino)uracil + NH4(+)</text>
        <dbReference type="Rhea" id="RHEA:21868"/>
        <dbReference type="ChEBI" id="CHEBI:15377"/>
        <dbReference type="ChEBI" id="CHEBI:15378"/>
        <dbReference type="ChEBI" id="CHEBI:28938"/>
        <dbReference type="ChEBI" id="CHEBI:58453"/>
        <dbReference type="ChEBI" id="CHEBI:58614"/>
        <dbReference type="EC" id="3.5.4.26"/>
    </reaction>
</comment>
<name>E6W2U4_DESIS</name>
<feature type="binding site" evidence="16">
    <location>
        <position position="80"/>
    </location>
    <ligand>
        <name>Zn(2+)</name>
        <dbReference type="ChEBI" id="CHEBI:29105"/>
        <note>catalytic</note>
    </ligand>
</feature>
<dbReference type="InterPro" id="IPR002734">
    <property type="entry name" value="RibDG_C"/>
</dbReference>
<evidence type="ECO:0000313" key="19">
    <source>
        <dbReference type="Proteomes" id="UP000002572"/>
    </source>
</evidence>
<evidence type="ECO:0000256" key="1">
    <source>
        <dbReference type="ARBA" id="ARBA00002151"/>
    </source>
</evidence>
<keyword evidence="9 13" id="KW-0862">Zinc</keyword>
<dbReference type="InterPro" id="IPR011549">
    <property type="entry name" value="RibD_C"/>
</dbReference>
<feature type="binding site" evidence="15">
    <location>
        <position position="304"/>
    </location>
    <ligand>
        <name>substrate</name>
    </ligand>
</feature>
<dbReference type="InterPro" id="IPR016193">
    <property type="entry name" value="Cytidine_deaminase-like"/>
</dbReference>
<dbReference type="InterPro" id="IPR004794">
    <property type="entry name" value="Eubact_RibD"/>
</dbReference>
<evidence type="ECO:0000256" key="5">
    <source>
        <dbReference type="ARBA" id="ARBA00007417"/>
    </source>
</evidence>
<evidence type="ECO:0000256" key="15">
    <source>
        <dbReference type="PIRSR" id="PIRSR006769-2"/>
    </source>
</evidence>
<dbReference type="GO" id="GO:0008835">
    <property type="term" value="F:diaminohydroxyphosphoribosylaminopyrimidine deaminase activity"/>
    <property type="evidence" value="ECO:0007669"/>
    <property type="project" value="UniProtKB-EC"/>
</dbReference>
<evidence type="ECO:0000256" key="3">
    <source>
        <dbReference type="ARBA" id="ARBA00004910"/>
    </source>
</evidence>
<comment type="similarity">
    <text evidence="4 13">In the N-terminal section; belongs to the cytidine and deoxycytidylate deaminase family.</text>
</comment>
<dbReference type="EC" id="3.5.4.26" evidence="13"/>
<comment type="pathway">
    <text evidence="2 13">Cofactor biosynthesis; riboflavin biosynthesis; 5-amino-6-(D-ribitylamino)uracil from GTP: step 2/4.</text>
</comment>
<protein>
    <recommendedName>
        <fullName evidence="13">Riboflavin biosynthesis protein RibD</fullName>
    </recommendedName>
    <domain>
        <recommendedName>
            <fullName evidence="13">Diaminohydroxyphosphoribosylaminopyrimidine deaminase</fullName>
            <shortName evidence="13">DRAP deaminase</shortName>
            <ecNumber evidence="13">3.5.4.26</ecNumber>
        </recommendedName>
        <alternativeName>
            <fullName evidence="13">Riboflavin-specific deaminase</fullName>
        </alternativeName>
    </domain>
    <domain>
        <recommendedName>
            <fullName evidence="13">5-amino-6-(5-phosphoribosylamino)uracil reductase</fullName>
            <ecNumber evidence="13">1.1.1.193</ecNumber>
        </recommendedName>
        <alternativeName>
            <fullName evidence="13">HTP reductase</fullName>
        </alternativeName>
    </domain>
</protein>
<dbReference type="Pfam" id="PF01872">
    <property type="entry name" value="RibD_C"/>
    <property type="match status" value="1"/>
</dbReference>
<evidence type="ECO:0000256" key="14">
    <source>
        <dbReference type="PIRSR" id="PIRSR006769-1"/>
    </source>
</evidence>
<evidence type="ECO:0000256" key="7">
    <source>
        <dbReference type="ARBA" id="ARBA00022723"/>
    </source>
</evidence>
<dbReference type="Gene3D" id="3.40.140.10">
    <property type="entry name" value="Cytidine Deaminase, domain 2"/>
    <property type="match status" value="1"/>
</dbReference>
<feature type="binding site" evidence="15">
    <location>
        <position position="159"/>
    </location>
    <ligand>
        <name>NADP(+)</name>
        <dbReference type="ChEBI" id="CHEBI:58349"/>
    </ligand>
</feature>
<dbReference type="STRING" id="653733.Selin_2049"/>
<evidence type="ECO:0000256" key="8">
    <source>
        <dbReference type="ARBA" id="ARBA00022801"/>
    </source>
</evidence>
<dbReference type="GO" id="GO:0050661">
    <property type="term" value="F:NADP binding"/>
    <property type="evidence" value="ECO:0007669"/>
    <property type="project" value="InterPro"/>
</dbReference>
<dbReference type="UniPathway" id="UPA00275">
    <property type="reaction ID" value="UER00401"/>
</dbReference>
<dbReference type="FunFam" id="3.40.140.10:FF:000025">
    <property type="entry name" value="Riboflavin biosynthesis protein RibD"/>
    <property type="match status" value="1"/>
</dbReference>
<evidence type="ECO:0000256" key="10">
    <source>
        <dbReference type="ARBA" id="ARBA00022857"/>
    </source>
</evidence>
<dbReference type="KEGG" id="din:Selin_2049"/>
<feature type="domain" description="CMP/dCMP-type deaminase" evidence="17">
    <location>
        <begin position="5"/>
        <end position="128"/>
    </location>
</feature>
<feature type="binding site" evidence="16">
    <location>
        <position position="55"/>
    </location>
    <ligand>
        <name>Zn(2+)</name>
        <dbReference type="ChEBI" id="CHEBI:29105"/>
        <note>catalytic</note>
    </ligand>
</feature>
<feature type="binding site" evidence="15">
    <location>
        <position position="201"/>
    </location>
    <ligand>
        <name>NADP(+)</name>
        <dbReference type="ChEBI" id="CHEBI:58349"/>
    </ligand>
</feature>
<reference evidence="18 19" key="1">
    <citation type="submission" date="2010-12" db="EMBL/GenBank/DDBJ databases">
        <title>Complete sequence of Desulfurispirillum indicum S5.</title>
        <authorList>
            <consortium name="US DOE Joint Genome Institute"/>
            <person name="Lucas S."/>
            <person name="Copeland A."/>
            <person name="Lapidus A."/>
            <person name="Cheng J.-F."/>
            <person name="Goodwin L."/>
            <person name="Pitluck S."/>
            <person name="Chertkov O."/>
            <person name="Held B."/>
            <person name="Detter J.C."/>
            <person name="Han C."/>
            <person name="Tapia R."/>
            <person name="Land M."/>
            <person name="Hauser L."/>
            <person name="Kyrpides N."/>
            <person name="Ivanova N."/>
            <person name="Mikhailova N."/>
            <person name="Haggblom M."/>
            <person name="Rauschenbach I."/>
            <person name="Bini E."/>
            <person name="Woyke T."/>
        </authorList>
    </citation>
    <scope>NUCLEOTIDE SEQUENCE [LARGE SCALE GENOMIC DNA]</scope>
    <source>
        <strain evidence="19">ATCC BAA-1389 / DSM 22839 / S5</strain>
    </source>
</reference>
<dbReference type="PANTHER" id="PTHR38011:SF7">
    <property type="entry name" value="2,5-DIAMINO-6-RIBOSYLAMINO-4(3H)-PYRIMIDINONE 5'-PHOSPHATE REDUCTASE"/>
    <property type="match status" value="1"/>
</dbReference>
<dbReference type="AlphaFoldDB" id="E6W2U4"/>
<feature type="binding site" evidence="15">
    <location>
        <position position="173"/>
    </location>
    <ligand>
        <name>substrate</name>
    </ligand>
</feature>
<dbReference type="FunCoup" id="E6W2U4">
    <property type="interactions" value="461"/>
</dbReference>
<dbReference type="PROSITE" id="PS00903">
    <property type="entry name" value="CYT_DCMP_DEAMINASES_1"/>
    <property type="match status" value="1"/>
</dbReference>
<comment type="cofactor">
    <cofactor evidence="13 16">
        <name>Zn(2+)</name>
        <dbReference type="ChEBI" id="CHEBI:29105"/>
    </cofactor>
    <text evidence="13 16">Binds 1 zinc ion.</text>
</comment>
<evidence type="ECO:0000259" key="17">
    <source>
        <dbReference type="PROSITE" id="PS51747"/>
    </source>
</evidence>
<gene>
    <name evidence="18" type="ordered locus">Selin_2049</name>
</gene>
<dbReference type="eggNOG" id="COG0117">
    <property type="taxonomic scope" value="Bacteria"/>
</dbReference>
<proteinExistence type="inferred from homology"/>
<evidence type="ECO:0000256" key="4">
    <source>
        <dbReference type="ARBA" id="ARBA00005259"/>
    </source>
</evidence>
<keyword evidence="10 13" id="KW-0521">NADP</keyword>
<dbReference type="NCBIfam" id="TIGR00326">
    <property type="entry name" value="eubact_ribD"/>
    <property type="match status" value="1"/>
</dbReference>
<dbReference type="PIRSF" id="PIRSF006769">
    <property type="entry name" value="RibD"/>
    <property type="match status" value="1"/>
</dbReference>
<dbReference type="RefSeq" id="WP_013506649.1">
    <property type="nucleotide sequence ID" value="NC_014836.1"/>
</dbReference>
<feature type="binding site" evidence="15">
    <location>
        <position position="189"/>
    </location>
    <ligand>
        <name>substrate</name>
    </ligand>
</feature>
<dbReference type="Proteomes" id="UP000002572">
    <property type="component" value="Chromosome"/>
</dbReference>
<dbReference type="NCBIfam" id="TIGR00227">
    <property type="entry name" value="ribD_Cterm"/>
    <property type="match status" value="1"/>
</dbReference>
<comment type="catalytic activity">
    <reaction evidence="13">
        <text>5-amino-6-(5-phospho-D-ribitylamino)uracil + NADP(+) = 5-amino-6-(5-phospho-D-ribosylamino)uracil + NADPH + H(+)</text>
        <dbReference type="Rhea" id="RHEA:17845"/>
        <dbReference type="ChEBI" id="CHEBI:15378"/>
        <dbReference type="ChEBI" id="CHEBI:57783"/>
        <dbReference type="ChEBI" id="CHEBI:58349"/>
        <dbReference type="ChEBI" id="CHEBI:58421"/>
        <dbReference type="ChEBI" id="CHEBI:58453"/>
        <dbReference type="EC" id="1.1.1.193"/>
    </reaction>
</comment>
<feature type="binding site" evidence="15">
    <location>
        <position position="175"/>
    </location>
    <ligand>
        <name>NADP(+)</name>
        <dbReference type="ChEBI" id="CHEBI:58349"/>
    </ligand>
</feature>
<dbReference type="CDD" id="cd01284">
    <property type="entry name" value="Riboflavin_deaminase-reductase"/>
    <property type="match status" value="1"/>
</dbReference>
<evidence type="ECO:0000256" key="16">
    <source>
        <dbReference type="PIRSR" id="PIRSR006769-3"/>
    </source>
</evidence>
<comment type="function">
    <text evidence="1 13">Converts 2,5-diamino-6-(ribosylamino)-4(3h)-pyrimidinone 5'-phosphate into 5-amino-6-(ribosylamino)-2,4(1h,3h)-pyrimidinedione 5'-phosphate.</text>
</comment>
<dbReference type="EMBL" id="CP002432">
    <property type="protein sequence ID" value="ADU66769.1"/>
    <property type="molecule type" value="Genomic_DNA"/>
</dbReference>
<keyword evidence="6 13" id="KW-0686">Riboflavin biosynthesis</keyword>
<feature type="binding site" evidence="16">
    <location>
        <position position="89"/>
    </location>
    <ligand>
        <name>Zn(2+)</name>
        <dbReference type="ChEBI" id="CHEBI:29105"/>
        <note>catalytic</note>
    </ligand>
</feature>
<evidence type="ECO:0000313" key="18">
    <source>
        <dbReference type="EMBL" id="ADU66769.1"/>
    </source>
</evidence>
<feature type="active site" description="Proton donor" evidence="14">
    <location>
        <position position="57"/>
    </location>
</feature>
<feature type="binding site" evidence="15">
    <location>
        <position position="209"/>
    </location>
    <ligand>
        <name>substrate</name>
    </ligand>
</feature>
<dbReference type="GO" id="GO:0008703">
    <property type="term" value="F:5-amino-6-(5-phosphoribosylamino)uracil reductase activity"/>
    <property type="evidence" value="ECO:0007669"/>
    <property type="project" value="UniProtKB-EC"/>
</dbReference>
<dbReference type="InterPro" id="IPR016192">
    <property type="entry name" value="APOBEC/CMP_deaminase_Zn-bd"/>
</dbReference>
<dbReference type="InterPro" id="IPR050765">
    <property type="entry name" value="Riboflavin_Biosynth_HTPR"/>
</dbReference>
<dbReference type="PROSITE" id="PS51747">
    <property type="entry name" value="CYT_DCMP_DEAMINASES_2"/>
    <property type="match status" value="1"/>
</dbReference>
<dbReference type="InterPro" id="IPR024072">
    <property type="entry name" value="DHFR-like_dom_sf"/>
</dbReference>
<evidence type="ECO:0000256" key="11">
    <source>
        <dbReference type="ARBA" id="ARBA00023002"/>
    </source>
</evidence>
<dbReference type="SUPFAM" id="SSF53597">
    <property type="entry name" value="Dihydrofolate reductase-like"/>
    <property type="match status" value="1"/>
</dbReference>
<keyword evidence="12" id="KW-0511">Multifunctional enzyme</keyword>
<feature type="binding site" evidence="15">
    <location>
        <position position="205"/>
    </location>
    <ligand>
        <name>NADP(+)</name>
        <dbReference type="ChEBI" id="CHEBI:58349"/>
    </ligand>
</feature>
<accession>E6W2U4</accession>
<dbReference type="GO" id="GO:0009231">
    <property type="term" value="P:riboflavin biosynthetic process"/>
    <property type="evidence" value="ECO:0007669"/>
    <property type="project" value="UniProtKB-UniPathway"/>
</dbReference>
<dbReference type="GO" id="GO:0008270">
    <property type="term" value="F:zinc ion binding"/>
    <property type="evidence" value="ECO:0007669"/>
    <property type="project" value="InterPro"/>
</dbReference>
<feature type="binding site" evidence="15">
    <location>
        <begin position="306"/>
        <end position="312"/>
    </location>
    <ligand>
        <name>NADP(+)</name>
        <dbReference type="ChEBI" id="CHEBI:58349"/>
    </ligand>
</feature>
<dbReference type="Pfam" id="PF00383">
    <property type="entry name" value="dCMP_cyt_deam_1"/>
    <property type="match status" value="1"/>
</dbReference>
<organism evidence="18 19">
    <name type="scientific">Desulfurispirillum indicum (strain ATCC BAA-1389 / DSM 22839 / S5)</name>
    <dbReference type="NCBI Taxonomy" id="653733"/>
    <lineage>
        <taxon>Bacteria</taxon>
        <taxon>Pseudomonadati</taxon>
        <taxon>Chrysiogenota</taxon>
        <taxon>Chrysiogenia</taxon>
        <taxon>Chrysiogenales</taxon>
        <taxon>Chrysiogenaceae</taxon>
        <taxon>Desulfurispirillum</taxon>
    </lineage>
</organism>